<keyword evidence="2" id="KW-0472">Membrane</keyword>
<dbReference type="EMBL" id="CP031555">
    <property type="protein sequence ID" value="AXO15728.1"/>
    <property type="molecule type" value="Genomic_DNA"/>
</dbReference>
<protein>
    <submittedName>
        <fullName evidence="3">Uncharacterized protein</fullName>
    </submittedName>
</protein>
<proteinExistence type="predicted"/>
<keyword evidence="2" id="KW-1133">Transmembrane helix</keyword>
<evidence type="ECO:0000256" key="2">
    <source>
        <dbReference type="SAM" id="Phobius"/>
    </source>
</evidence>
<name>A0ABM6Y1V8_9PROT</name>
<reference evidence="3 4" key="1">
    <citation type="submission" date="2018-08" db="EMBL/GenBank/DDBJ databases">
        <title>Complete genome sequence of type strain Thalassospira indica MCCC 1A01103T, isolated from isolated from deep seawater of the Indian Ocean.</title>
        <authorList>
            <person name="Liu Y."/>
        </authorList>
    </citation>
    <scope>NUCLEOTIDE SEQUENCE [LARGE SCALE GENOMIC DNA]</scope>
    <source>
        <strain evidence="3 4">PB8BT</strain>
    </source>
</reference>
<evidence type="ECO:0000256" key="1">
    <source>
        <dbReference type="SAM" id="MobiDB-lite"/>
    </source>
</evidence>
<feature type="transmembrane region" description="Helical" evidence="2">
    <location>
        <begin position="405"/>
        <end position="431"/>
    </location>
</feature>
<feature type="transmembrane region" description="Helical" evidence="2">
    <location>
        <begin position="317"/>
        <end position="336"/>
    </location>
</feature>
<sequence length="489" mass="53005">MEQERQEGLNIWRLAGSSILAALTAVLYFGFVITLFAGFTADIQRDSLVRELGVSTPGMLERLVLQAFHEAALREDADTLRDEIRALDTRSLEETRNGLALRKDAIAAWWETFEQFSQLGATVAKNRPTIDAEFADAFLQVLNAAHQFVASQDTETPINRPLAPSPDAAGAGRTISDRPGPVMLDVPFGENDVDQKRRADGIEIMAKLNALLDNPKFAAAASETLKDQVGQKVEAIRSAMMRFEEKNVRAQIEWANIRAQGLHTEKVRSDLQNELDAVQAEITRQDDPMGQELLSLVALFQHPVGHVLSYLIQLPTIMLTLLVTVAAGGLGSVVAFTRQNFGQPPTPKIPPKTLPDENATEHNAADHNAMDQTATDAVPAPQAETMLRLQGWAQLGKSLKPAARLLVMTGEGIAAAMAIFLCTEAGVLMVSQGGPDGSGQIDISPFLVTFMAFVSGFMAEDAFARIQAAGQKLFRVTDDHETGGGNGRL</sequence>
<keyword evidence="4" id="KW-1185">Reference proteome</keyword>
<evidence type="ECO:0000313" key="4">
    <source>
        <dbReference type="Proteomes" id="UP000256971"/>
    </source>
</evidence>
<dbReference type="RefSeq" id="WP_064788516.1">
    <property type="nucleotide sequence ID" value="NZ_CP031555.1"/>
</dbReference>
<keyword evidence="2" id="KW-0812">Transmembrane</keyword>
<feature type="region of interest" description="Disordered" evidence="1">
    <location>
        <begin position="152"/>
        <end position="181"/>
    </location>
</feature>
<accession>A0ABM6Y1V8</accession>
<feature type="transmembrane region" description="Helical" evidence="2">
    <location>
        <begin position="443"/>
        <end position="463"/>
    </location>
</feature>
<gene>
    <name evidence="3" type="ORF">DY252_17000</name>
</gene>
<organism evidence="3 4">
    <name type="scientific">Thalassospira indica</name>
    <dbReference type="NCBI Taxonomy" id="1891279"/>
    <lineage>
        <taxon>Bacteria</taxon>
        <taxon>Pseudomonadati</taxon>
        <taxon>Pseudomonadota</taxon>
        <taxon>Alphaproteobacteria</taxon>
        <taxon>Rhodospirillales</taxon>
        <taxon>Thalassospiraceae</taxon>
        <taxon>Thalassospira</taxon>
    </lineage>
</organism>
<feature type="transmembrane region" description="Helical" evidence="2">
    <location>
        <begin position="20"/>
        <end position="41"/>
    </location>
</feature>
<evidence type="ECO:0000313" key="3">
    <source>
        <dbReference type="EMBL" id="AXO15728.1"/>
    </source>
</evidence>
<dbReference type="Proteomes" id="UP000256971">
    <property type="component" value="Chromosome"/>
</dbReference>